<evidence type="ECO:0000313" key="13">
    <source>
        <dbReference type="Proteomes" id="UP000504638"/>
    </source>
</evidence>
<dbReference type="InterPro" id="IPR023175">
    <property type="entry name" value="Vta1/CALS_N_sf"/>
</dbReference>
<dbReference type="OrthoDB" id="391137at2759"/>
<dbReference type="Gene3D" id="1.25.40.270">
    <property type="entry name" value="Vacuolar protein sorting-associated protein vta1"/>
    <property type="match status" value="1"/>
</dbReference>
<keyword evidence="5" id="KW-0963">Cytoplasm</keyword>
<dbReference type="AlphaFoldDB" id="A0A6G1FRA9"/>
<comment type="subcellular location">
    <subcellularLocation>
        <location evidence="2">Cytoplasm</location>
    </subcellularLocation>
    <subcellularLocation>
        <location evidence="1">Endosome membrane</location>
        <topology evidence="1">Peripheral membrane protein</topology>
    </subcellularLocation>
</comment>
<dbReference type="PANTHER" id="PTHR46009">
    <property type="entry name" value="VACUOLAR PROTEIN SORTING-ASSOCIATED PROTEIN VTA1 HOMOLOG"/>
    <property type="match status" value="1"/>
</dbReference>
<dbReference type="Gene3D" id="1.20.5.420">
    <property type="entry name" value="Immunoglobulin FC, subunit C"/>
    <property type="match status" value="1"/>
</dbReference>
<keyword evidence="7" id="KW-0653">Protein transport</keyword>
<accession>A0A6G1FRA9</accession>
<feature type="domain" description="Vta1/callose synthase N-terminal" evidence="10">
    <location>
        <begin position="13"/>
        <end position="156"/>
    </location>
</feature>
<keyword evidence="4" id="KW-0813">Transport</keyword>
<proteinExistence type="inferred from homology"/>
<evidence type="ECO:0000256" key="3">
    <source>
        <dbReference type="ARBA" id="ARBA00007895"/>
    </source>
</evidence>
<dbReference type="GO" id="GO:0015031">
    <property type="term" value="P:protein transport"/>
    <property type="evidence" value="ECO:0007669"/>
    <property type="project" value="UniProtKB-KW"/>
</dbReference>
<dbReference type="GO" id="GO:0032511">
    <property type="term" value="P:late endosome to vacuole transport via multivesicular body sorting pathway"/>
    <property type="evidence" value="ECO:0007669"/>
    <property type="project" value="InterPro"/>
</dbReference>
<dbReference type="Pfam" id="PF04652">
    <property type="entry name" value="Vta1"/>
    <property type="match status" value="1"/>
</dbReference>
<name>A0A6G1FRA9_9PEZI</name>
<feature type="compositionally biased region" description="Pro residues" evidence="9">
    <location>
        <begin position="394"/>
        <end position="415"/>
    </location>
</feature>
<feature type="compositionally biased region" description="Pro residues" evidence="9">
    <location>
        <begin position="355"/>
        <end position="364"/>
    </location>
</feature>
<comment type="similarity">
    <text evidence="3">Belongs to the VTA1 family.</text>
</comment>
<evidence type="ECO:0000256" key="1">
    <source>
        <dbReference type="ARBA" id="ARBA00004481"/>
    </source>
</evidence>
<feature type="domain" description="Vta1 C-terminal" evidence="11">
    <location>
        <begin position="425"/>
        <end position="460"/>
    </location>
</feature>
<feature type="region of interest" description="Disordered" evidence="9">
    <location>
        <begin position="157"/>
        <end position="428"/>
    </location>
</feature>
<dbReference type="GO" id="GO:0005771">
    <property type="term" value="C:multivesicular body"/>
    <property type="evidence" value="ECO:0007669"/>
    <property type="project" value="TreeGrafter"/>
</dbReference>
<keyword evidence="13" id="KW-1185">Reference proteome</keyword>
<evidence type="ECO:0000313" key="14">
    <source>
        <dbReference type="RefSeq" id="XP_033529833.1"/>
    </source>
</evidence>
<dbReference type="InterPro" id="IPR044538">
    <property type="entry name" value="Vta1-like"/>
</dbReference>
<evidence type="ECO:0000256" key="8">
    <source>
        <dbReference type="ARBA" id="ARBA00023136"/>
    </source>
</evidence>
<dbReference type="InterPro" id="IPR041212">
    <property type="entry name" value="Vta1_C"/>
</dbReference>
<evidence type="ECO:0000256" key="5">
    <source>
        <dbReference type="ARBA" id="ARBA00022490"/>
    </source>
</evidence>
<dbReference type="InterPro" id="IPR039431">
    <property type="entry name" value="Vta1/CALS_N"/>
</dbReference>
<feature type="compositionally biased region" description="Pro residues" evidence="9">
    <location>
        <begin position="205"/>
        <end position="218"/>
    </location>
</feature>
<organism evidence="12">
    <name type="scientific">Eremomyces bilateralis CBS 781.70</name>
    <dbReference type="NCBI Taxonomy" id="1392243"/>
    <lineage>
        <taxon>Eukaryota</taxon>
        <taxon>Fungi</taxon>
        <taxon>Dikarya</taxon>
        <taxon>Ascomycota</taxon>
        <taxon>Pezizomycotina</taxon>
        <taxon>Dothideomycetes</taxon>
        <taxon>Dothideomycetes incertae sedis</taxon>
        <taxon>Eremomycetales</taxon>
        <taxon>Eremomycetaceae</taxon>
        <taxon>Eremomyces</taxon>
    </lineage>
</organism>
<evidence type="ECO:0000256" key="7">
    <source>
        <dbReference type="ARBA" id="ARBA00022927"/>
    </source>
</evidence>
<reference evidence="12 14" key="1">
    <citation type="submission" date="2020-01" db="EMBL/GenBank/DDBJ databases">
        <authorList>
            <consortium name="DOE Joint Genome Institute"/>
            <person name="Haridas S."/>
            <person name="Albert R."/>
            <person name="Binder M."/>
            <person name="Bloem J."/>
            <person name="Labutti K."/>
            <person name="Salamov A."/>
            <person name="Andreopoulos B."/>
            <person name="Baker S.E."/>
            <person name="Barry K."/>
            <person name="Bills G."/>
            <person name="Bluhm B.H."/>
            <person name="Cannon C."/>
            <person name="Castanera R."/>
            <person name="Culley D.E."/>
            <person name="Daum C."/>
            <person name="Ezra D."/>
            <person name="Gonzalez J.B."/>
            <person name="Henrissat B."/>
            <person name="Kuo A."/>
            <person name="Liang C."/>
            <person name="Lipzen A."/>
            <person name="Lutzoni F."/>
            <person name="Magnuson J."/>
            <person name="Mondo S."/>
            <person name="Nolan M."/>
            <person name="Ohm R."/>
            <person name="Pangilinan J."/>
            <person name="Park H.-J."/>
            <person name="Ramirez L."/>
            <person name="Alfaro M."/>
            <person name="Sun H."/>
            <person name="Tritt A."/>
            <person name="Yoshinaga Y."/>
            <person name="Zwiers L.-H."/>
            <person name="Turgeon B.G."/>
            <person name="Goodwin S.B."/>
            <person name="Spatafora J.W."/>
            <person name="Crous P.W."/>
            <person name="Grigoriev I.V."/>
        </authorList>
    </citation>
    <scope>NUCLEOTIDE SEQUENCE</scope>
    <source>
        <strain evidence="12 14">CBS 781.70</strain>
    </source>
</reference>
<feature type="compositionally biased region" description="Pro residues" evidence="9">
    <location>
        <begin position="372"/>
        <end position="384"/>
    </location>
</feature>
<dbReference type="GO" id="GO:0010008">
    <property type="term" value="C:endosome membrane"/>
    <property type="evidence" value="ECO:0007669"/>
    <property type="project" value="UniProtKB-SubCell"/>
</dbReference>
<feature type="compositionally biased region" description="Polar residues" evidence="9">
    <location>
        <begin position="219"/>
        <end position="230"/>
    </location>
</feature>
<evidence type="ECO:0000259" key="10">
    <source>
        <dbReference type="Pfam" id="PF04652"/>
    </source>
</evidence>
<reference evidence="14" key="2">
    <citation type="submission" date="2020-04" db="EMBL/GenBank/DDBJ databases">
        <authorList>
            <consortium name="NCBI Genome Project"/>
        </authorList>
    </citation>
    <scope>NUCLEOTIDE SEQUENCE</scope>
    <source>
        <strain evidence="14">CBS 781.70</strain>
    </source>
</reference>
<evidence type="ECO:0000259" key="11">
    <source>
        <dbReference type="Pfam" id="PF18097"/>
    </source>
</evidence>
<keyword evidence="8" id="KW-0472">Membrane</keyword>
<dbReference type="EMBL" id="ML975188">
    <property type="protein sequence ID" value="KAF1808202.1"/>
    <property type="molecule type" value="Genomic_DNA"/>
</dbReference>
<evidence type="ECO:0000256" key="6">
    <source>
        <dbReference type="ARBA" id="ARBA00022753"/>
    </source>
</evidence>
<reference evidence="14" key="3">
    <citation type="submission" date="2025-04" db="UniProtKB">
        <authorList>
            <consortium name="RefSeq"/>
        </authorList>
    </citation>
    <scope>IDENTIFICATION</scope>
    <source>
        <strain evidence="14">CBS 781.70</strain>
    </source>
</reference>
<dbReference type="Pfam" id="PF18097">
    <property type="entry name" value="Vta1_C"/>
    <property type="match status" value="1"/>
</dbReference>
<dbReference type="PANTHER" id="PTHR46009:SF1">
    <property type="entry name" value="VACUOLAR PROTEIN SORTING-ASSOCIATED PROTEIN VTA1 HOMOLOG"/>
    <property type="match status" value="1"/>
</dbReference>
<protein>
    <submittedName>
        <fullName evidence="12 14">DUF605-domain-containing protein</fullName>
    </submittedName>
</protein>
<evidence type="ECO:0000256" key="2">
    <source>
        <dbReference type="ARBA" id="ARBA00004496"/>
    </source>
</evidence>
<dbReference type="Proteomes" id="UP000504638">
    <property type="component" value="Unplaced"/>
</dbReference>
<evidence type="ECO:0000256" key="4">
    <source>
        <dbReference type="ARBA" id="ARBA00022448"/>
    </source>
</evidence>
<dbReference type="PRINTS" id="PR01217">
    <property type="entry name" value="PRICHEXTENSN"/>
</dbReference>
<dbReference type="GeneID" id="54415289"/>
<evidence type="ECO:0000256" key="9">
    <source>
        <dbReference type="SAM" id="MobiDB-lite"/>
    </source>
</evidence>
<gene>
    <name evidence="12 14" type="ORF">P152DRAFT_252328</name>
</gene>
<sequence>MAANIPAKLKSLDITRFAVRASQLEKFKPVIAYWCEYHIVNQILAKGMHTEDDECMTYTTTLMDKLEKMKTTHAGESAILDDAAAQAYVEQFAYEVLDRGEKAIRTDTVTKQTADTLQAAITFLDLIGIWKPGQPDVAAKLKYAKYHAVRIVKAIRAGEDPNLSNPKPEPPPEDPNDPEVQTIDGSSNWQPPSVEGAPSDDDTSPIPPARSPVVPAQPTPSIRSLHTSQPPSLPQHDEVSPLEPSPPASCTGSVGGGGYFPPVPTFTAEPRDPNLSTAPGDSAGLPPASQTSAPLNPTPQYSPAPQDPTPHYSPPSQQPTPSPYAPPPQQQPPFQPPPSQHHQPAASPHDFYRPSPTPQAPHQPPQQQLPFHPSPQPQPQPHHPQLPQQHYTPQPAPTPAPAPPASYTQPAPPTPHLSTLRTDDESIADAQKHARWAVSAMQFEDVVTAVKELRVALRALGAE</sequence>
<keyword evidence="6" id="KW-0967">Endosome</keyword>
<dbReference type="RefSeq" id="XP_033529833.1">
    <property type="nucleotide sequence ID" value="XM_033674719.1"/>
</dbReference>
<evidence type="ECO:0000313" key="12">
    <source>
        <dbReference type="EMBL" id="KAF1808202.1"/>
    </source>
</evidence>
<feature type="compositionally biased region" description="Pro residues" evidence="9">
    <location>
        <begin position="296"/>
        <end position="339"/>
    </location>
</feature>